<reference evidence="2" key="1">
    <citation type="submission" date="2023-04" db="EMBL/GenBank/DDBJ databases">
        <title>Phytophthora fragariaefolia NBRC 109709.</title>
        <authorList>
            <person name="Ichikawa N."/>
            <person name="Sato H."/>
            <person name="Tonouchi N."/>
        </authorList>
    </citation>
    <scope>NUCLEOTIDE SEQUENCE</scope>
    <source>
        <strain evidence="2">NBRC 109709</strain>
    </source>
</reference>
<dbReference type="EMBL" id="BSXT01000159">
    <property type="protein sequence ID" value="GMF19429.1"/>
    <property type="molecule type" value="Genomic_DNA"/>
</dbReference>
<keyword evidence="3" id="KW-1185">Reference proteome</keyword>
<gene>
    <name evidence="2" type="ORF">Pfra01_000202100</name>
</gene>
<evidence type="ECO:0000313" key="2">
    <source>
        <dbReference type="EMBL" id="GMF19429.1"/>
    </source>
</evidence>
<proteinExistence type="predicted"/>
<sequence>MTWNTSSTTSSSRRSGARLERPLRTSPEDDTSLTVVMSGVLRPHGMGIDGTATTDTDADMTVEWTTPVIHRMRALVQGAVNDARTRILLDMLV</sequence>
<feature type="compositionally biased region" description="Low complexity" evidence="1">
    <location>
        <begin position="1"/>
        <end position="14"/>
    </location>
</feature>
<feature type="compositionally biased region" description="Basic and acidic residues" evidence="1">
    <location>
        <begin position="17"/>
        <end position="27"/>
    </location>
</feature>
<dbReference type="Proteomes" id="UP001165121">
    <property type="component" value="Unassembled WGS sequence"/>
</dbReference>
<evidence type="ECO:0000313" key="3">
    <source>
        <dbReference type="Proteomes" id="UP001165121"/>
    </source>
</evidence>
<feature type="region of interest" description="Disordered" evidence="1">
    <location>
        <begin position="1"/>
        <end position="30"/>
    </location>
</feature>
<protein>
    <submittedName>
        <fullName evidence="2">Unnamed protein product</fullName>
    </submittedName>
</protein>
<name>A0A9W6TUF8_9STRA</name>
<comment type="caution">
    <text evidence="2">The sequence shown here is derived from an EMBL/GenBank/DDBJ whole genome shotgun (WGS) entry which is preliminary data.</text>
</comment>
<evidence type="ECO:0000256" key="1">
    <source>
        <dbReference type="SAM" id="MobiDB-lite"/>
    </source>
</evidence>
<accession>A0A9W6TUF8</accession>
<dbReference type="AlphaFoldDB" id="A0A9W6TUF8"/>
<organism evidence="2 3">
    <name type="scientific">Phytophthora fragariaefolia</name>
    <dbReference type="NCBI Taxonomy" id="1490495"/>
    <lineage>
        <taxon>Eukaryota</taxon>
        <taxon>Sar</taxon>
        <taxon>Stramenopiles</taxon>
        <taxon>Oomycota</taxon>
        <taxon>Peronosporomycetes</taxon>
        <taxon>Peronosporales</taxon>
        <taxon>Peronosporaceae</taxon>
        <taxon>Phytophthora</taxon>
    </lineage>
</organism>